<dbReference type="PROSITE" id="PS50045">
    <property type="entry name" value="SIGMA54_INTERACT_4"/>
    <property type="match status" value="1"/>
</dbReference>
<dbReference type="InterPro" id="IPR027417">
    <property type="entry name" value="P-loop_NTPase"/>
</dbReference>
<dbReference type="Pfam" id="PF03610">
    <property type="entry name" value="EIIA-man"/>
    <property type="match status" value="1"/>
</dbReference>
<keyword evidence="3" id="KW-0067">ATP-binding</keyword>
<keyword evidence="2" id="KW-0547">Nucleotide-binding</keyword>
<dbReference type="InterPro" id="IPR025662">
    <property type="entry name" value="Sigma_54_int_dom_ATP-bd_1"/>
</dbReference>
<dbReference type="SMART" id="SM00382">
    <property type="entry name" value="AAA"/>
    <property type="match status" value="1"/>
</dbReference>
<dbReference type="InterPro" id="IPR036662">
    <property type="entry name" value="PTS_EIIA_man-typ_sf"/>
</dbReference>
<dbReference type="InterPro" id="IPR025943">
    <property type="entry name" value="Sigma_54_int_dom_ATP-bd_2"/>
</dbReference>
<dbReference type="Pfam" id="PF00158">
    <property type="entry name" value="Sigma54_activat"/>
    <property type="match status" value="1"/>
</dbReference>
<reference evidence="8 9" key="1">
    <citation type="submission" date="2020-08" db="EMBL/GenBank/DDBJ databases">
        <title>Genome public.</title>
        <authorList>
            <person name="Liu C."/>
            <person name="Sun Q."/>
        </authorList>
    </citation>
    <scope>NUCLEOTIDE SEQUENCE [LARGE SCALE GENOMIC DNA]</scope>
    <source>
        <strain evidence="8 9">NSJ-6</strain>
    </source>
</reference>
<feature type="domain" description="PTS EIIA type-4" evidence="6">
    <location>
        <begin position="553"/>
        <end position="676"/>
    </location>
</feature>
<keyword evidence="4" id="KW-0238">DNA-binding</keyword>
<dbReference type="RefSeq" id="WP_186859982.1">
    <property type="nucleotide sequence ID" value="NZ_JACOOO010000016.1"/>
</dbReference>
<feature type="domain" description="PRD" evidence="7">
    <location>
        <begin position="805"/>
        <end position="909"/>
    </location>
</feature>
<gene>
    <name evidence="8" type="ORF">H8S20_09660</name>
</gene>
<keyword evidence="9" id="KW-1185">Reference proteome</keyword>
<dbReference type="Proteomes" id="UP000596929">
    <property type="component" value="Unassembled WGS sequence"/>
</dbReference>
<evidence type="ECO:0000259" key="5">
    <source>
        <dbReference type="PROSITE" id="PS50045"/>
    </source>
</evidence>
<evidence type="ECO:0000313" key="9">
    <source>
        <dbReference type="Proteomes" id="UP000596929"/>
    </source>
</evidence>
<evidence type="ECO:0000259" key="7">
    <source>
        <dbReference type="PROSITE" id="PS51372"/>
    </source>
</evidence>
<keyword evidence="1" id="KW-0808">Transferase</keyword>
<accession>A0ABR7DCS5</accession>
<dbReference type="InterPro" id="IPR036634">
    <property type="entry name" value="PRD_sf"/>
</dbReference>
<proteinExistence type="predicted"/>
<dbReference type="InterPro" id="IPR004701">
    <property type="entry name" value="PTS_EIIA_man-typ"/>
</dbReference>
<dbReference type="PROSITE" id="PS51096">
    <property type="entry name" value="PTS_EIIA_TYPE_4"/>
    <property type="match status" value="1"/>
</dbReference>
<evidence type="ECO:0000313" key="8">
    <source>
        <dbReference type="EMBL" id="MBC5629158.1"/>
    </source>
</evidence>
<dbReference type="InterPro" id="IPR011608">
    <property type="entry name" value="PRD"/>
</dbReference>
<dbReference type="SUPFAM" id="SSF52540">
    <property type="entry name" value="P-loop containing nucleoside triphosphate hydrolases"/>
    <property type="match status" value="1"/>
</dbReference>
<dbReference type="Gene3D" id="3.40.50.510">
    <property type="entry name" value="Phosphotransferase system, mannose-type IIA component"/>
    <property type="match status" value="1"/>
</dbReference>
<feature type="domain" description="PRD" evidence="7">
    <location>
        <begin position="445"/>
        <end position="550"/>
    </location>
</feature>
<comment type="caution">
    <text evidence="8">The sequence shown here is derived from an EMBL/GenBank/DDBJ whole genome shotgun (WGS) entry which is preliminary data.</text>
</comment>
<evidence type="ECO:0000259" key="6">
    <source>
        <dbReference type="PROSITE" id="PS51096"/>
    </source>
</evidence>
<dbReference type="CDD" id="cd00009">
    <property type="entry name" value="AAA"/>
    <property type="match status" value="1"/>
</dbReference>
<dbReference type="InterPro" id="IPR036388">
    <property type="entry name" value="WH-like_DNA-bd_sf"/>
</dbReference>
<evidence type="ECO:0000256" key="3">
    <source>
        <dbReference type="ARBA" id="ARBA00022840"/>
    </source>
</evidence>
<dbReference type="SUPFAM" id="SSF53062">
    <property type="entry name" value="PTS system fructose IIA component-like"/>
    <property type="match status" value="1"/>
</dbReference>
<evidence type="ECO:0000256" key="2">
    <source>
        <dbReference type="ARBA" id="ARBA00022741"/>
    </source>
</evidence>
<dbReference type="PANTHER" id="PTHR32071:SF38">
    <property type="entry name" value="PSP OPERON TRANSCRIPTIONAL ACTIVATOR"/>
    <property type="match status" value="1"/>
</dbReference>
<dbReference type="Gene3D" id="1.10.1790.10">
    <property type="entry name" value="PRD domain"/>
    <property type="match status" value="2"/>
</dbReference>
<dbReference type="Pfam" id="PF00874">
    <property type="entry name" value="PRD"/>
    <property type="match status" value="2"/>
</dbReference>
<dbReference type="InterPro" id="IPR003593">
    <property type="entry name" value="AAA+_ATPase"/>
</dbReference>
<dbReference type="EMBL" id="JACOOO010000016">
    <property type="protein sequence ID" value="MBC5629158.1"/>
    <property type="molecule type" value="Genomic_DNA"/>
</dbReference>
<sequence length="909" mass="104378">MGRIDEVFKKLVELYNGNGVTTMDIATELELSRANVSNDLNRLCEEGRVIKKSGKPVLYTPVKVEEVKENKSKKKEVKLNTLDEFASINKSLYSAVEQAKASILYPPNGMNMLILGETGVGKSMFVSLIHKYAIEMKRFSKNSPLIIFNCADYANNPQLLLGQLFGCKRGAYTGADTDKAGLIEKADGGILFLDEVHRLPSEGQEMLFTFMDKSIYRRLGETDIERYSKVLIICATTEKPDEVLLKTFTRRIPMYVNIPSLAERTIEERFTLINTFMKDESARLDKEIKVSMNSIKALISYDCEANIGQLKVDIQLICAKAYAEYVSGVKDEIKVNSLDLPVYIRKGLYKEIEHRQLWNKLIDINKKYCIFSNENDEVIFEGDKDETNIYELIEAKYHQLKEKGVDDNKVKEAMNIDIDNYFEKYMQKLQKNFNSTFDISQLEGFIKSDIRRVILEVINFSEDRLNRKLSEKVCYGMAVHINNSIERIKSNKKITNPQLNKIRVENNNEFNIALDILKIIERALDITMPIDEAGFLAIFLTYDNEFYKKEPKEVKVMVIAHGESTATSMVNATNKLLGSDYAIGINAPIEESPQKVLDRVKNYIVNNNIKSDILLLVDMGSLTTFAKELEAEFNIYVRVVPLVSTLHVLEATRKAMLGYELDEILQEMLKVNELYITDYEYNEEVIVKDKIKKLAILSICSTGDGGAKTIINLLENNLNYDDNVVEIIPMNLIGKENIEKRIRRLTKEYKIISIISTFDIDFDVMQLSLQDIFVGEGMSLIQKEIDIETTYIKMEETLKSHLKNVKGESILRNIKVFNETVQERLNIKINTNVLIGVTLHIACMIDRLKDGLKAEEFYLKNEFIEEHKKVFDIVKIELNKLKDKYYLGLNIEVDENEVCYVTKFLLNNY</sequence>
<evidence type="ECO:0000256" key="1">
    <source>
        <dbReference type="ARBA" id="ARBA00022679"/>
    </source>
</evidence>
<organism evidence="8 9">
    <name type="scientific">Clostridium hominis</name>
    <dbReference type="NCBI Taxonomy" id="2763036"/>
    <lineage>
        <taxon>Bacteria</taxon>
        <taxon>Bacillati</taxon>
        <taxon>Bacillota</taxon>
        <taxon>Clostridia</taxon>
        <taxon>Eubacteriales</taxon>
        <taxon>Clostridiaceae</taxon>
        <taxon>Clostridium</taxon>
    </lineage>
</organism>
<feature type="domain" description="Sigma-54 factor interaction" evidence="5">
    <location>
        <begin position="85"/>
        <end position="319"/>
    </location>
</feature>
<dbReference type="Gene3D" id="3.40.50.300">
    <property type="entry name" value="P-loop containing nucleotide triphosphate hydrolases"/>
    <property type="match status" value="1"/>
</dbReference>
<name>A0ABR7DCS5_9CLOT</name>
<evidence type="ECO:0000256" key="4">
    <source>
        <dbReference type="ARBA" id="ARBA00023125"/>
    </source>
</evidence>
<protein>
    <submittedName>
        <fullName evidence="8">Sigma 54-interacting transcriptional regulator</fullName>
    </submittedName>
</protein>
<dbReference type="SUPFAM" id="SSF63520">
    <property type="entry name" value="PTS-regulatory domain, PRD"/>
    <property type="match status" value="2"/>
</dbReference>
<dbReference type="PANTHER" id="PTHR32071">
    <property type="entry name" value="TRANSCRIPTIONAL REGULATORY PROTEIN"/>
    <property type="match status" value="1"/>
</dbReference>
<dbReference type="PROSITE" id="PS51372">
    <property type="entry name" value="PRD_2"/>
    <property type="match status" value="2"/>
</dbReference>
<dbReference type="InterPro" id="IPR002078">
    <property type="entry name" value="Sigma_54_int"/>
</dbReference>
<dbReference type="Gene3D" id="1.10.10.10">
    <property type="entry name" value="Winged helix-like DNA-binding domain superfamily/Winged helix DNA-binding domain"/>
    <property type="match status" value="1"/>
</dbReference>
<dbReference type="SUPFAM" id="SSF46785">
    <property type="entry name" value="Winged helix' DNA-binding domain"/>
    <property type="match status" value="1"/>
</dbReference>
<dbReference type="PROSITE" id="PS00675">
    <property type="entry name" value="SIGMA54_INTERACT_1"/>
    <property type="match status" value="1"/>
</dbReference>
<dbReference type="InterPro" id="IPR036390">
    <property type="entry name" value="WH_DNA-bd_sf"/>
</dbReference>
<dbReference type="PROSITE" id="PS00676">
    <property type="entry name" value="SIGMA54_INTERACT_2"/>
    <property type="match status" value="1"/>
</dbReference>